<proteinExistence type="predicted"/>
<keyword evidence="2" id="KW-1185">Reference proteome</keyword>
<name>A0ABY1JMC8_9BACL</name>
<evidence type="ECO:0000313" key="2">
    <source>
        <dbReference type="Proteomes" id="UP000186666"/>
    </source>
</evidence>
<protein>
    <submittedName>
        <fullName evidence="1">Uncharacterized protein</fullName>
    </submittedName>
</protein>
<sequence>MDVNNLSIEPFANGNPNFWIPEPQIQHPLSEIEIVCWDSTSTLCLSKDKEMGNRFKNCFTDARDLKEYNQEV</sequence>
<gene>
    <name evidence="1" type="ORF">SAMN05421578_10272</name>
</gene>
<accession>A0ABY1JMC8</accession>
<reference evidence="1 2" key="1">
    <citation type="submission" date="2017-01" db="EMBL/GenBank/DDBJ databases">
        <authorList>
            <person name="Varghese N."/>
            <person name="Submissions S."/>
        </authorList>
    </citation>
    <scope>NUCLEOTIDE SEQUENCE [LARGE SCALE GENOMIC DNA]</scope>
    <source>
        <strain evidence="1 2">ATCC 23464</strain>
    </source>
</reference>
<dbReference type="RefSeq" id="WP_082867746.1">
    <property type="nucleotide sequence ID" value="NZ_FTNK01000002.1"/>
</dbReference>
<evidence type="ECO:0000313" key="1">
    <source>
        <dbReference type="EMBL" id="SIQ45630.1"/>
    </source>
</evidence>
<dbReference type="EMBL" id="FTNK01000002">
    <property type="protein sequence ID" value="SIQ45630.1"/>
    <property type="molecule type" value="Genomic_DNA"/>
</dbReference>
<dbReference type="Proteomes" id="UP000186666">
    <property type="component" value="Unassembled WGS sequence"/>
</dbReference>
<comment type="caution">
    <text evidence="1">The sequence shown here is derived from an EMBL/GenBank/DDBJ whole genome shotgun (WGS) entry which is preliminary data.</text>
</comment>
<organism evidence="1 2">
    <name type="scientific">Paenibacillus macquariensis</name>
    <dbReference type="NCBI Taxonomy" id="948756"/>
    <lineage>
        <taxon>Bacteria</taxon>
        <taxon>Bacillati</taxon>
        <taxon>Bacillota</taxon>
        <taxon>Bacilli</taxon>
        <taxon>Bacillales</taxon>
        <taxon>Paenibacillaceae</taxon>
        <taxon>Paenibacillus</taxon>
    </lineage>
</organism>